<organism evidence="1">
    <name type="scientific">Clostridium tertium</name>
    <dbReference type="NCBI Taxonomy" id="1559"/>
    <lineage>
        <taxon>Bacteria</taxon>
        <taxon>Bacillati</taxon>
        <taxon>Bacillota</taxon>
        <taxon>Clostridia</taxon>
        <taxon>Eubacteriales</taxon>
        <taxon>Clostridiaceae</taxon>
        <taxon>Clostridium</taxon>
    </lineage>
</organism>
<dbReference type="RefSeq" id="WP_156624435.1">
    <property type="nucleotide sequence ID" value="NZ_CACRTO010000005.1"/>
</dbReference>
<protein>
    <submittedName>
        <fullName evidence="1">Uncharacterized protein</fullName>
    </submittedName>
</protein>
<accession>A0A6N2YHN6</accession>
<sequence length="663" mass="78543">MENNILYKDYYINLIMDSFIKEKHNNTLNLIFNDLDEKNFLLNNFVSSYLYNRKNILIISSESISDLYKVESIGIIKDKIINLNEMNKSNDIIDKLEKEFNELGQCTGSTLISKVNLISREINKKIDLLKEFNKILYSNDKSGISLIDKYKITIKKINKTDKLYENYRIFRIKNPLNKFSYYEVKETSSKIIESDFITKYTKYRRLKDNKYIKLIRPSIEYEQILEAFNSINFLKDNNSLSYKLVISKYTEAFIDEFNSNIDMTIEDIDNLSKKVNYKYNSYIIKKSEEKSFFSFFKKSKNYEEFNLLQNEICNEYISNYNKLNNILNKTVKMKDVLVEEEYLTLINNILRGEDIANSIHLYSKIIDLLSSLKELTIIISSLSDIENSILLYCYNNSLDKNNIQELLNNLAVMKLYYEIEEAEIKHRSILDKVNDYDNILSELKIKIEMKKNLTLDSINLVWENYLRENFNLLTKSFSIDSKALSLIPLYYLKYEPESLNLLREFPMKYDLVIISEPIYGEIKNHIHSLKSISDNLIVLSKQDNEEIDSINIFNISRSFNDINISINEDVVVSTKSYLESKGYSVFNYTMTPINTLLVKSNGKESLILFNSINTIDSIENESRLYEFNDYLINKNIRFYRVWQKNIWLNREEELRKIVKFIEE</sequence>
<name>A0A6N2YHN6_9CLOT</name>
<evidence type="ECO:0000313" key="1">
    <source>
        <dbReference type="EMBL" id="VYT66401.1"/>
    </source>
</evidence>
<reference evidence="1" key="1">
    <citation type="submission" date="2019-11" db="EMBL/GenBank/DDBJ databases">
        <authorList>
            <person name="Feng L."/>
        </authorList>
    </citation>
    <scope>NUCLEOTIDE SEQUENCE</scope>
    <source>
        <strain evidence="1">CTertiumLFYP3</strain>
    </source>
</reference>
<gene>
    <name evidence="1" type="ORF">CTLFYP3_00379</name>
</gene>
<proteinExistence type="predicted"/>
<dbReference type="AlphaFoldDB" id="A0A6N2YHN6"/>
<dbReference type="EMBL" id="CACRTO010000005">
    <property type="protein sequence ID" value="VYT66401.1"/>
    <property type="molecule type" value="Genomic_DNA"/>
</dbReference>